<dbReference type="Proteomes" id="UP001595075">
    <property type="component" value="Unassembled WGS sequence"/>
</dbReference>
<organism evidence="2 3">
    <name type="scientific">Oculimacula yallundae</name>
    <dbReference type="NCBI Taxonomy" id="86028"/>
    <lineage>
        <taxon>Eukaryota</taxon>
        <taxon>Fungi</taxon>
        <taxon>Dikarya</taxon>
        <taxon>Ascomycota</taxon>
        <taxon>Pezizomycotina</taxon>
        <taxon>Leotiomycetes</taxon>
        <taxon>Helotiales</taxon>
        <taxon>Ploettnerulaceae</taxon>
        <taxon>Oculimacula</taxon>
    </lineage>
</organism>
<sequence length="167" mass="18404">MMRFLAAALVTCAATITARSVPNAIKADGDPDPFHCISFGSDCHIKLKPGTELYQCSCTTNPNNLPDLARFYSEENYSGFEYQAYGNYKSCQNLPSPLWDQEAGSMTSNPDPAVICCVYTGRDCNKDGRHWTPVGPNVQAFQGFYNNGVRSYVCNLRVDEKSTCDGL</sequence>
<protein>
    <submittedName>
        <fullName evidence="2">Uncharacterized protein</fullName>
    </submittedName>
</protein>
<comment type="caution">
    <text evidence="2">The sequence shown here is derived from an EMBL/GenBank/DDBJ whole genome shotgun (WGS) entry which is preliminary data.</text>
</comment>
<gene>
    <name evidence="2" type="ORF">VTL71DRAFT_8758</name>
</gene>
<feature type="chain" id="PRO_5046343892" evidence="1">
    <location>
        <begin position="21"/>
        <end position="167"/>
    </location>
</feature>
<reference evidence="2 3" key="1">
    <citation type="journal article" date="2024" name="Commun. Biol.">
        <title>Comparative genomic analysis of thermophilic fungi reveals convergent evolutionary adaptations and gene losses.</title>
        <authorList>
            <person name="Steindorff A.S."/>
            <person name="Aguilar-Pontes M.V."/>
            <person name="Robinson A.J."/>
            <person name="Andreopoulos B."/>
            <person name="LaButti K."/>
            <person name="Kuo A."/>
            <person name="Mondo S."/>
            <person name="Riley R."/>
            <person name="Otillar R."/>
            <person name="Haridas S."/>
            <person name="Lipzen A."/>
            <person name="Grimwood J."/>
            <person name="Schmutz J."/>
            <person name="Clum A."/>
            <person name="Reid I.D."/>
            <person name="Moisan M.C."/>
            <person name="Butler G."/>
            <person name="Nguyen T.T.M."/>
            <person name="Dewar K."/>
            <person name="Conant G."/>
            <person name="Drula E."/>
            <person name="Henrissat B."/>
            <person name="Hansel C."/>
            <person name="Singer S."/>
            <person name="Hutchinson M.I."/>
            <person name="de Vries R.P."/>
            <person name="Natvig D.O."/>
            <person name="Powell A.J."/>
            <person name="Tsang A."/>
            <person name="Grigoriev I.V."/>
        </authorList>
    </citation>
    <scope>NUCLEOTIDE SEQUENCE [LARGE SCALE GENOMIC DNA]</scope>
    <source>
        <strain evidence="2 3">CBS 494.80</strain>
    </source>
</reference>
<accession>A0ABR4D021</accession>
<keyword evidence="3" id="KW-1185">Reference proteome</keyword>
<evidence type="ECO:0000256" key="1">
    <source>
        <dbReference type="SAM" id="SignalP"/>
    </source>
</evidence>
<evidence type="ECO:0000313" key="2">
    <source>
        <dbReference type="EMBL" id="KAL2074978.1"/>
    </source>
</evidence>
<proteinExistence type="predicted"/>
<dbReference type="EMBL" id="JAZHXI010000002">
    <property type="protein sequence ID" value="KAL2074978.1"/>
    <property type="molecule type" value="Genomic_DNA"/>
</dbReference>
<keyword evidence="1" id="KW-0732">Signal</keyword>
<evidence type="ECO:0000313" key="3">
    <source>
        <dbReference type="Proteomes" id="UP001595075"/>
    </source>
</evidence>
<feature type="signal peptide" evidence="1">
    <location>
        <begin position="1"/>
        <end position="20"/>
    </location>
</feature>
<name>A0ABR4D021_9HELO</name>